<name>A0A9W9FUT4_9EURO</name>
<evidence type="ECO:0000313" key="2">
    <source>
        <dbReference type="Proteomes" id="UP001149165"/>
    </source>
</evidence>
<dbReference type="Proteomes" id="UP001149165">
    <property type="component" value="Unassembled WGS sequence"/>
</dbReference>
<proteinExistence type="predicted"/>
<protein>
    <submittedName>
        <fullName evidence="1">Uncharacterized protein</fullName>
    </submittedName>
</protein>
<organism evidence="1 2">
    <name type="scientific">Penicillium angulare</name>
    <dbReference type="NCBI Taxonomy" id="116970"/>
    <lineage>
        <taxon>Eukaryota</taxon>
        <taxon>Fungi</taxon>
        <taxon>Dikarya</taxon>
        <taxon>Ascomycota</taxon>
        <taxon>Pezizomycotina</taxon>
        <taxon>Eurotiomycetes</taxon>
        <taxon>Eurotiomycetidae</taxon>
        <taxon>Eurotiales</taxon>
        <taxon>Aspergillaceae</taxon>
        <taxon>Penicillium</taxon>
    </lineage>
</organism>
<dbReference type="AlphaFoldDB" id="A0A9W9FUT4"/>
<dbReference type="OrthoDB" id="2958217at2759"/>
<dbReference type="EMBL" id="JAPQKH010000003">
    <property type="protein sequence ID" value="KAJ5106871.1"/>
    <property type="molecule type" value="Genomic_DNA"/>
</dbReference>
<gene>
    <name evidence="1" type="ORF">N7456_003546</name>
</gene>
<keyword evidence="2" id="KW-1185">Reference proteome</keyword>
<sequence length="158" mass="18214">MGYTHYYQVLNWDSDEWKAAWPQLIKDVPMIIDRANGIEISGPTEDEEIVTPVQIDAEKGIYINGVGDDSHEPFIIKKDGWSFCKTARKPYDDIVTTILLRAYMLPPKGFDVSSDGYWDEWSEAQDIYKKLWPGEAPRCPWADKLEQEESDDPAIRVE</sequence>
<evidence type="ECO:0000313" key="1">
    <source>
        <dbReference type="EMBL" id="KAJ5106871.1"/>
    </source>
</evidence>
<comment type="caution">
    <text evidence="1">The sequence shown here is derived from an EMBL/GenBank/DDBJ whole genome shotgun (WGS) entry which is preliminary data.</text>
</comment>
<reference evidence="1" key="1">
    <citation type="submission" date="2022-11" db="EMBL/GenBank/DDBJ databases">
        <authorList>
            <person name="Petersen C."/>
        </authorList>
    </citation>
    <scope>NUCLEOTIDE SEQUENCE</scope>
    <source>
        <strain evidence="1">IBT 30069</strain>
    </source>
</reference>
<reference evidence="1" key="2">
    <citation type="journal article" date="2023" name="IMA Fungus">
        <title>Comparative genomic study of the Penicillium genus elucidates a diverse pangenome and 15 lateral gene transfer events.</title>
        <authorList>
            <person name="Petersen C."/>
            <person name="Sorensen T."/>
            <person name="Nielsen M.R."/>
            <person name="Sondergaard T.E."/>
            <person name="Sorensen J.L."/>
            <person name="Fitzpatrick D.A."/>
            <person name="Frisvad J.C."/>
            <person name="Nielsen K.L."/>
        </authorList>
    </citation>
    <scope>NUCLEOTIDE SEQUENCE</scope>
    <source>
        <strain evidence="1">IBT 30069</strain>
    </source>
</reference>
<accession>A0A9W9FUT4</accession>